<dbReference type="PRINTS" id="PR00984">
    <property type="entry name" value="TRNASYNTHILE"/>
</dbReference>
<dbReference type="SUPFAM" id="SSF50677">
    <property type="entry name" value="ValRS/IleRS/LeuRS editing domain"/>
    <property type="match status" value="1"/>
</dbReference>
<evidence type="ECO:0000256" key="9">
    <source>
        <dbReference type="ARBA" id="ARBA00022833"/>
    </source>
</evidence>
<dbReference type="GO" id="GO:0000049">
    <property type="term" value="F:tRNA binding"/>
    <property type="evidence" value="ECO:0007669"/>
    <property type="project" value="InterPro"/>
</dbReference>
<feature type="short sequence motif" description="'HIGH' region" evidence="15">
    <location>
        <begin position="89"/>
        <end position="99"/>
    </location>
</feature>
<keyword evidence="6 15" id="KW-0436">Ligase</keyword>
<comment type="caution">
    <text evidence="19">The sequence shown here is derived from an EMBL/GenBank/DDBJ whole genome shotgun (WGS) entry which is preliminary data.</text>
</comment>
<dbReference type="AlphaFoldDB" id="B6W8K9"/>
<dbReference type="InterPro" id="IPR009008">
    <property type="entry name" value="Val/Leu/Ile-tRNA-synth_edit"/>
</dbReference>
<comment type="subcellular location">
    <subcellularLocation>
        <location evidence="2 15">Cytoplasm</location>
    </subcellularLocation>
</comment>
<comment type="catalytic activity">
    <reaction evidence="14 15">
        <text>tRNA(Ile) + L-isoleucine + ATP = L-isoleucyl-tRNA(Ile) + AMP + diphosphate</text>
        <dbReference type="Rhea" id="RHEA:11060"/>
        <dbReference type="Rhea" id="RHEA-COMP:9666"/>
        <dbReference type="Rhea" id="RHEA-COMP:9695"/>
        <dbReference type="ChEBI" id="CHEBI:30616"/>
        <dbReference type="ChEBI" id="CHEBI:33019"/>
        <dbReference type="ChEBI" id="CHEBI:58045"/>
        <dbReference type="ChEBI" id="CHEBI:78442"/>
        <dbReference type="ChEBI" id="CHEBI:78528"/>
        <dbReference type="ChEBI" id="CHEBI:456215"/>
        <dbReference type="EC" id="6.1.1.5"/>
    </reaction>
</comment>
<evidence type="ECO:0000256" key="7">
    <source>
        <dbReference type="ARBA" id="ARBA00022723"/>
    </source>
</evidence>
<keyword evidence="10 15" id="KW-0067">ATP-binding</keyword>
<sequence>MKKISLLRKIGVNFILNFWVDRPFWGRFFIIIYYLERKGIMASFKSLDTKNTKQRELDLSKYWADIDLLDKTFTTREDAEEYIIFDGPPTANGKPGIHHVIARTLKDMTSRYKNMKGYKVLKKAGWDTHGLPVEIEVEKELGFSEKDQIEEYGVEKFNQKCKDSVFKYSDMWRDMSDRMAFLYDMDNPYITLDNDYIETEWWLLNQAFKKGLIYEGAKVMPYCPRCGTGLASHEVAQGYQMDKAITLICKFKKKDADNEYFLAWTTTPWTLPSNVALTVHPELDYVKVNDKTDGCYYYLAKSLLEKVMADHEYEVVEEMKGKDLEYVEYEQLLPYVKVDGKAFFLTCADYVSAEDGTGIVHTAPAFGEDDYQLGRKYNLPFVQPVDLEGCFTETPWKGKFIFDTNEEIFLHLRDEGKVYKKQTIEHNYPHCWRCKTPLVYYAKPSWYIEMSKLSEKMVENNNGVNWYPQTIGDKRFGNWLENVKDWAISRSRYWGTPLNLWRCDDCGHVESIGSRKELAEKAIEDISEDIELHRPYVDDVTITCPECGKVMHRVPDVIDVWFDSGAMPFSQVHYPFAKGEDFENYFPADFICEGIDQTRGWFYSLMAISTIITGKAPYKNVLVNDLVVDKNGQKMSKSKGNTLNPFELFDKYGADAVRFYSLYVSPCWVPTKFDEKGLIEVKNNFFRTIENVYNFFALYANTDNIEIDEIRNFENVELEEIDKWLYSKLNSLLKAYYEQMESFDYNKVVHLVNDFVVEDLSNWYIRRNRKRFWSQDLTESKKAVYKTCYDVLLSLSKMIAPIAPFISEEIYRNLTNGLSVHVEKLDEVNEALIDEKLEEKMDLVRKMVTLGRASREKESIKVRQPLEKIIVDGSFKDTIGDLKGLIKEELNIKEVEFADDLSDFMDYYLKPNFRKVGQIFAKNVGAFGKFLAGVDAKEFVEKVENSPQEIEINGEKYTVEKDYLDVRIQAKDGFDVEMDGNVFVVLDTEITEDLKKEGYAREFVSKIQNLRKDNGYEVTDRIEIFYNADDELKNALKEFEEEIKKETLADTMEVKDLDTEEFELNDKTVKIELERK</sequence>
<dbReference type="SUPFAM" id="SSF52374">
    <property type="entry name" value="Nucleotidylyl transferase"/>
    <property type="match status" value="1"/>
</dbReference>
<evidence type="ECO:0000256" key="6">
    <source>
        <dbReference type="ARBA" id="ARBA00022598"/>
    </source>
</evidence>
<evidence type="ECO:0000256" key="12">
    <source>
        <dbReference type="ARBA" id="ARBA00023146"/>
    </source>
</evidence>
<keyword evidence="12 15" id="KW-0030">Aminoacyl-tRNA synthetase</keyword>
<comment type="subunit">
    <text evidence="4 15">Monomer.</text>
</comment>
<evidence type="ECO:0000256" key="11">
    <source>
        <dbReference type="ARBA" id="ARBA00022917"/>
    </source>
</evidence>
<dbReference type="Pfam" id="PF00133">
    <property type="entry name" value="tRNA-synt_1"/>
    <property type="match status" value="1"/>
</dbReference>
<dbReference type="Gene3D" id="3.90.740.10">
    <property type="entry name" value="Valyl/Leucyl/Isoleucyl-tRNA synthetase, editing domain"/>
    <property type="match status" value="1"/>
</dbReference>
<accession>B6W8K9</accession>
<dbReference type="SUPFAM" id="SSF47323">
    <property type="entry name" value="Anticodon-binding domain of a subclass of class I aminoacyl-tRNA synthetases"/>
    <property type="match status" value="2"/>
</dbReference>
<dbReference type="GO" id="GO:0006428">
    <property type="term" value="P:isoleucyl-tRNA aminoacylation"/>
    <property type="evidence" value="ECO:0007669"/>
    <property type="project" value="UniProtKB-UniRule"/>
</dbReference>
<feature type="binding site" evidence="15">
    <location>
        <position position="637"/>
    </location>
    <ligand>
        <name>ATP</name>
        <dbReference type="ChEBI" id="CHEBI:30616"/>
    </ligand>
</feature>
<reference evidence="19 20" key="1">
    <citation type="submission" date="2008-09" db="EMBL/GenBank/DDBJ databases">
        <authorList>
            <person name="Fulton L."/>
            <person name="Clifton S."/>
            <person name="Fulton B."/>
            <person name="Xu J."/>
            <person name="Minx P."/>
            <person name="Pepin K.H."/>
            <person name="Johnson M."/>
            <person name="Thiruvilangam P."/>
            <person name="Bhonagiri V."/>
            <person name="Nash W.E."/>
            <person name="Mardis E.R."/>
            <person name="Wilson R.K."/>
        </authorList>
    </citation>
    <scope>NUCLEOTIDE SEQUENCE [LARGE SCALE GENOMIC DNA]</scope>
    <source>
        <strain evidence="19 20">DSM 7454</strain>
    </source>
</reference>
<evidence type="ECO:0000256" key="8">
    <source>
        <dbReference type="ARBA" id="ARBA00022741"/>
    </source>
</evidence>
<dbReference type="FunFam" id="3.40.50.620:FF:000075">
    <property type="entry name" value="Isoleucine--tRNA ligase"/>
    <property type="match status" value="1"/>
</dbReference>
<dbReference type="Proteomes" id="UP000005451">
    <property type="component" value="Unassembled WGS sequence"/>
</dbReference>
<keyword evidence="8 15" id="KW-0547">Nucleotide-binding</keyword>
<dbReference type="PANTHER" id="PTHR42780">
    <property type="entry name" value="SOLEUCYL-TRNA SYNTHETASE"/>
    <property type="match status" value="1"/>
</dbReference>
<evidence type="ECO:0000256" key="4">
    <source>
        <dbReference type="ARBA" id="ARBA00011245"/>
    </source>
</evidence>
<dbReference type="FunFam" id="3.40.50.620:FF:000063">
    <property type="entry name" value="Isoleucine--tRNA ligase"/>
    <property type="match status" value="1"/>
</dbReference>
<evidence type="ECO:0000259" key="17">
    <source>
        <dbReference type="Pfam" id="PF00133"/>
    </source>
</evidence>
<dbReference type="GO" id="GO:0004822">
    <property type="term" value="F:isoleucine-tRNA ligase activity"/>
    <property type="evidence" value="ECO:0007669"/>
    <property type="project" value="UniProtKB-UniRule"/>
</dbReference>
<dbReference type="eggNOG" id="COG0060">
    <property type="taxonomic scope" value="Bacteria"/>
</dbReference>
<evidence type="ECO:0000256" key="14">
    <source>
        <dbReference type="ARBA" id="ARBA00048359"/>
    </source>
</evidence>
<comment type="function">
    <text evidence="13 15">Catalyzes the attachment of isoleucine to tRNA(Ile). As IleRS can inadvertently accommodate and process structurally similar amino acids such as valine, to avoid such errors it has two additional distinct tRNA(Ile)-dependent editing activities. One activity is designated as 'pretransfer' editing and involves the hydrolysis of activated Val-AMP. The other activity is designated 'posttransfer' editing and involves deacylation of mischarged Val-tRNA(Ile).</text>
</comment>
<dbReference type="GO" id="GO:0005737">
    <property type="term" value="C:cytoplasm"/>
    <property type="evidence" value="ECO:0007669"/>
    <property type="project" value="UniProtKB-SubCell"/>
</dbReference>
<dbReference type="NCBIfam" id="TIGR00392">
    <property type="entry name" value="ileS"/>
    <property type="match status" value="1"/>
</dbReference>
<dbReference type="EC" id="6.1.1.5" evidence="15"/>
<dbReference type="GO" id="GO:0005524">
    <property type="term" value="F:ATP binding"/>
    <property type="evidence" value="ECO:0007669"/>
    <property type="project" value="UniProtKB-UniRule"/>
</dbReference>
<feature type="coiled-coil region" evidence="16">
    <location>
        <begin position="1022"/>
        <end position="1049"/>
    </location>
</feature>
<dbReference type="GO" id="GO:0008270">
    <property type="term" value="F:zinc ion binding"/>
    <property type="evidence" value="ECO:0007669"/>
    <property type="project" value="UniProtKB-UniRule"/>
</dbReference>
<comment type="cofactor">
    <cofactor evidence="1 15">
        <name>Zn(2+)</name>
        <dbReference type="ChEBI" id="CHEBI:29105"/>
    </cofactor>
</comment>
<comment type="similarity">
    <text evidence="3 15">Belongs to the class-I aminoacyl-tRNA synthetase family. IleS type 2 subfamily.</text>
</comment>
<keyword evidence="16" id="KW-0175">Coiled coil</keyword>
<evidence type="ECO:0000256" key="15">
    <source>
        <dbReference type="HAMAP-Rule" id="MF_02003"/>
    </source>
</evidence>
<name>B6W8K9_9FIRM</name>
<keyword evidence="7 15" id="KW-0479">Metal-binding</keyword>
<protein>
    <recommendedName>
        <fullName evidence="15">Isoleucine--tRNA ligase</fullName>
        <ecNumber evidence="15">6.1.1.5</ecNumber>
    </recommendedName>
    <alternativeName>
        <fullName evidence="15">Isoleucyl-tRNA synthetase</fullName>
        <shortName evidence="15">IleRS</shortName>
    </alternativeName>
</protein>
<evidence type="ECO:0000313" key="20">
    <source>
        <dbReference type="Proteomes" id="UP000005451"/>
    </source>
</evidence>
<evidence type="ECO:0000256" key="13">
    <source>
        <dbReference type="ARBA" id="ARBA00025217"/>
    </source>
</evidence>
<feature type="short sequence motif" description="'KMSKS' region" evidence="15">
    <location>
        <begin position="634"/>
        <end position="638"/>
    </location>
</feature>
<proteinExistence type="inferred from homology"/>
<dbReference type="Pfam" id="PF19302">
    <property type="entry name" value="DUF5915"/>
    <property type="match status" value="1"/>
</dbReference>
<dbReference type="Gene3D" id="3.40.50.620">
    <property type="entry name" value="HUPs"/>
    <property type="match status" value="2"/>
</dbReference>
<organism evidence="19 20">
    <name type="scientific">Anaerococcus hydrogenalis DSM 7454</name>
    <dbReference type="NCBI Taxonomy" id="561177"/>
    <lineage>
        <taxon>Bacteria</taxon>
        <taxon>Bacillati</taxon>
        <taxon>Bacillota</taxon>
        <taxon>Tissierellia</taxon>
        <taxon>Tissierellales</taxon>
        <taxon>Peptoniphilaceae</taxon>
        <taxon>Anaerococcus</taxon>
    </lineage>
</organism>
<keyword evidence="9 15" id="KW-0862">Zinc</keyword>
<dbReference type="STRING" id="561177.ANHYDRO_00932"/>
<gene>
    <name evidence="15 19" type="primary">ileS</name>
    <name evidence="19" type="ORF">ANHYDRO_00932</name>
</gene>
<dbReference type="CDD" id="cd00818">
    <property type="entry name" value="IleRS_core"/>
    <property type="match status" value="1"/>
</dbReference>
<evidence type="ECO:0000256" key="10">
    <source>
        <dbReference type="ARBA" id="ARBA00022840"/>
    </source>
</evidence>
<dbReference type="Gene3D" id="1.10.730.10">
    <property type="entry name" value="Isoleucyl-tRNA Synthetase, Domain 1"/>
    <property type="match status" value="1"/>
</dbReference>
<comment type="domain">
    <text evidence="15">IleRS has two distinct active sites: one for aminoacylation and one for editing. The misactivated valine is translocated from the active site to the editing site, which sterically excludes the correctly activated isoleucine. The single editing site contains two valyl binding pockets, one specific for each substrate (Val-AMP or Val-tRNA(Ile)).</text>
</comment>
<evidence type="ECO:0000256" key="16">
    <source>
        <dbReference type="SAM" id="Coils"/>
    </source>
</evidence>
<dbReference type="InterPro" id="IPR014729">
    <property type="entry name" value="Rossmann-like_a/b/a_fold"/>
</dbReference>
<dbReference type="GO" id="GO:0002161">
    <property type="term" value="F:aminoacyl-tRNA deacylase activity"/>
    <property type="evidence" value="ECO:0007669"/>
    <property type="project" value="InterPro"/>
</dbReference>
<evidence type="ECO:0000256" key="5">
    <source>
        <dbReference type="ARBA" id="ARBA00022490"/>
    </source>
</evidence>
<feature type="domain" description="Aminoacyl-tRNA synthetase class Ia" evidence="17">
    <location>
        <begin position="60"/>
        <end position="662"/>
    </location>
</feature>
<keyword evidence="11 15" id="KW-0648">Protein biosynthesis</keyword>
<dbReference type="InterPro" id="IPR023586">
    <property type="entry name" value="Ile-tRNA-ligase_type2"/>
</dbReference>
<dbReference type="PANTHER" id="PTHR42780:SF1">
    <property type="entry name" value="ISOLEUCINE--TRNA LIGASE, CYTOPLASMIC"/>
    <property type="match status" value="1"/>
</dbReference>
<evidence type="ECO:0000259" key="18">
    <source>
        <dbReference type="Pfam" id="PF08264"/>
    </source>
</evidence>
<keyword evidence="5 15" id="KW-0963">Cytoplasm</keyword>
<dbReference type="InterPro" id="IPR002300">
    <property type="entry name" value="aa-tRNA-synth_Ia"/>
</dbReference>
<feature type="domain" description="Methionyl/Valyl/Leucyl/Isoleucyl-tRNA synthetase anticodon-binding" evidence="18">
    <location>
        <begin position="722"/>
        <end position="870"/>
    </location>
</feature>
<dbReference type="CDD" id="cd07961">
    <property type="entry name" value="Anticodon_Ia_Ile_ABEc"/>
    <property type="match status" value="1"/>
</dbReference>
<evidence type="ECO:0000256" key="2">
    <source>
        <dbReference type="ARBA" id="ARBA00004496"/>
    </source>
</evidence>
<evidence type="ECO:0000256" key="3">
    <source>
        <dbReference type="ARBA" id="ARBA00007078"/>
    </source>
</evidence>
<dbReference type="Pfam" id="PF08264">
    <property type="entry name" value="Anticodon_1"/>
    <property type="match status" value="1"/>
</dbReference>
<dbReference type="EMBL" id="ABXA01000020">
    <property type="protein sequence ID" value="EEB36280.1"/>
    <property type="molecule type" value="Genomic_DNA"/>
</dbReference>
<evidence type="ECO:0000256" key="1">
    <source>
        <dbReference type="ARBA" id="ARBA00001947"/>
    </source>
</evidence>
<dbReference type="HAMAP" id="MF_02003">
    <property type="entry name" value="Ile_tRNA_synth_type2"/>
    <property type="match status" value="1"/>
</dbReference>
<dbReference type="InterPro" id="IPR033709">
    <property type="entry name" value="Anticodon_Ile_ABEc"/>
</dbReference>
<dbReference type="InterPro" id="IPR013155">
    <property type="entry name" value="M/V/L/I-tRNA-synth_anticd-bd"/>
</dbReference>
<evidence type="ECO:0000313" key="19">
    <source>
        <dbReference type="EMBL" id="EEB36280.1"/>
    </source>
</evidence>
<dbReference type="InterPro" id="IPR002301">
    <property type="entry name" value="Ile-tRNA-ligase"/>
</dbReference>
<reference evidence="19 20" key="2">
    <citation type="submission" date="2008-10" db="EMBL/GenBank/DDBJ databases">
        <title>Draft genome sequence of Anaerococcus hydrogenalis (DSM 7454).</title>
        <authorList>
            <person name="Sudarsanam P."/>
            <person name="Ley R."/>
            <person name="Guruge J."/>
            <person name="Turnbaugh P.J."/>
            <person name="Mahowald M."/>
            <person name="Liep D."/>
            <person name="Gordon J."/>
        </authorList>
    </citation>
    <scope>NUCLEOTIDE SEQUENCE [LARGE SCALE GENOMIC DNA]</scope>
    <source>
        <strain evidence="19 20">DSM 7454</strain>
    </source>
</reference>
<dbReference type="InterPro" id="IPR009080">
    <property type="entry name" value="tRNAsynth_Ia_anticodon-bd"/>
</dbReference>